<feature type="compositionally biased region" description="Polar residues" evidence="1">
    <location>
        <begin position="486"/>
        <end position="501"/>
    </location>
</feature>
<feature type="compositionally biased region" description="Polar residues" evidence="1">
    <location>
        <begin position="428"/>
        <end position="443"/>
    </location>
</feature>
<protein>
    <submittedName>
        <fullName evidence="2">Uncharacterized protein</fullName>
    </submittedName>
</protein>
<feature type="compositionally biased region" description="Polar residues" evidence="1">
    <location>
        <begin position="139"/>
        <end position="149"/>
    </location>
</feature>
<feature type="compositionally biased region" description="Low complexity" evidence="1">
    <location>
        <begin position="194"/>
        <end position="207"/>
    </location>
</feature>
<reference evidence="2 3" key="1">
    <citation type="journal article" date="2020" name="ISME J.">
        <title>Uncovering the hidden diversity of litter-decomposition mechanisms in mushroom-forming fungi.</title>
        <authorList>
            <person name="Floudas D."/>
            <person name="Bentzer J."/>
            <person name="Ahren D."/>
            <person name="Johansson T."/>
            <person name="Persson P."/>
            <person name="Tunlid A."/>
        </authorList>
    </citation>
    <scope>NUCLEOTIDE SEQUENCE [LARGE SCALE GENOMIC DNA]</scope>
    <source>
        <strain evidence="2 3">CBS 291.85</strain>
    </source>
</reference>
<evidence type="ECO:0000313" key="3">
    <source>
        <dbReference type="Proteomes" id="UP000559256"/>
    </source>
</evidence>
<feature type="compositionally biased region" description="Low complexity" evidence="1">
    <location>
        <begin position="168"/>
        <end position="182"/>
    </location>
</feature>
<accession>A0A8H5CR48</accession>
<feature type="region of interest" description="Disordered" evidence="1">
    <location>
        <begin position="1"/>
        <end position="54"/>
    </location>
</feature>
<feature type="compositionally biased region" description="Basic residues" evidence="1">
    <location>
        <begin position="152"/>
        <end position="164"/>
    </location>
</feature>
<gene>
    <name evidence="2" type="ORF">D9758_011465</name>
</gene>
<dbReference type="EMBL" id="JAACJM010000103">
    <property type="protein sequence ID" value="KAF5346305.1"/>
    <property type="molecule type" value="Genomic_DNA"/>
</dbReference>
<name>A0A8H5CR48_9AGAR</name>
<dbReference type="AlphaFoldDB" id="A0A8H5CR48"/>
<feature type="region of interest" description="Disordered" evidence="1">
    <location>
        <begin position="139"/>
        <end position="247"/>
    </location>
</feature>
<feature type="region of interest" description="Disordered" evidence="1">
    <location>
        <begin position="428"/>
        <end position="553"/>
    </location>
</feature>
<evidence type="ECO:0000313" key="2">
    <source>
        <dbReference type="EMBL" id="KAF5346305.1"/>
    </source>
</evidence>
<evidence type="ECO:0000256" key="1">
    <source>
        <dbReference type="SAM" id="MobiDB-lite"/>
    </source>
</evidence>
<feature type="compositionally biased region" description="Low complexity" evidence="1">
    <location>
        <begin position="519"/>
        <end position="547"/>
    </location>
</feature>
<feature type="compositionally biased region" description="Basic and acidic residues" evidence="1">
    <location>
        <begin position="208"/>
        <end position="241"/>
    </location>
</feature>
<proteinExistence type="predicted"/>
<feature type="region of interest" description="Disordered" evidence="1">
    <location>
        <begin position="374"/>
        <end position="398"/>
    </location>
</feature>
<sequence length="553" mass="60557">MFPPPSGYSPPSSLLFSSPPPSSSSPILPSPRSLASSDRYHQRLPRIQSSPPLQDRFIAIREDYDGCDHYSTHYYERHQAGMQDSWKGKEREDALDSRPRLPSIRELFGDRATLKGNAHERSGMGFRIPTHAHTQFHTHIQNHTQTRIQARTPRRAHIPTRTRTRNYSYPQSHSSLSSASPSRSPPPISPSPFPSISSFSSFRTASSEQERELERKRERGREQKKVEMKSETRNDHNPNKDEEVDAVVDEDVDADLGLESDSDHESSTLDFNYLADTFSHTSSERGLWKDDPPATHWNRPTAAQRTLVESVSDSALLTLSTLAEEALRAPDLDLQQLPRRAVSTSSFAGAGAITSPTVPNANTGRRCSTTTAYSYSSASSLPPSSPPTSPLSHHGYMEVDADNDHGMVRQDGGALKGIEDLESKALTSYESTDGSKNSESPLTEASEEDGVQIETIQSDEKQQPPSSPPSVFSVLADSGEYKTPSDEANATPSEPSHSMEQSSKDRIRMVSPLPPSPLLSPSLPSDLPTPPTTTTTPTSIPSPGPTLAVLTSI</sequence>
<dbReference type="Proteomes" id="UP000559256">
    <property type="component" value="Unassembled WGS sequence"/>
</dbReference>
<organism evidence="2 3">
    <name type="scientific">Tetrapyrgos nigripes</name>
    <dbReference type="NCBI Taxonomy" id="182062"/>
    <lineage>
        <taxon>Eukaryota</taxon>
        <taxon>Fungi</taxon>
        <taxon>Dikarya</taxon>
        <taxon>Basidiomycota</taxon>
        <taxon>Agaricomycotina</taxon>
        <taxon>Agaricomycetes</taxon>
        <taxon>Agaricomycetidae</taxon>
        <taxon>Agaricales</taxon>
        <taxon>Marasmiineae</taxon>
        <taxon>Marasmiaceae</taxon>
        <taxon>Tetrapyrgos</taxon>
    </lineage>
</organism>
<keyword evidence="3" id="KW-1185">Reference proteome</keyword>
<feature type="compositionally biased region" description="Pro residues" evidence="1">
    <location>
        <begin position="183"/>
        <end position="193"/>
    </location>
</feature>
<comment type="caution">
    <text evidence="2">The sequence shown here is derived from an EMBL/GenBank/DDBJ whole genome shotgun (WGS) entry which is preliminary data.</text>
</comment>
<feature type="compositionally biased region" description="Low complexity" evidence="1">
    <location>
        <begin position="24"/>
        <end position="37"/>
    </location>
</feature>